<evidence type="ECO:0000256" key="2">
    <source>
        <dbReference type="ARBA" id="ARBA00022723"/>
    </source>
</evidence>
<dbReference type="GO" id="GO:0046872">
    <property type="term" value="F:metal ion binding"/>
    <property type="evidence" value="ECO:0007669"/>
    <property type="project" value="UniProtKB-KW"/>
</dbReference>
<proteinExistence type="inferred from homology"/>
<sequence>MLNYTWSMDYSVQNSVLDDHHKNLLKLFNDAYDLIISKAPVENTIKLISELKVYSIFHFSEEEKLMRAANYPYYEEHVKEHKKFIEDITKFKDDISEQTSDLNEEIFLFLSDWLIHHIQKTDRKYIDFL</sequence>
<dbReference type="CDD" id="cd12107">
    <property type="entry name" value="Hemerythrin"/>
    <property type="match status" value="1"/>
</dbReference>
<reference evidence="5 6" key="1">
    <citation type="submission" date="2018-09" db="EMBL/GenBank/DDBJ databases">
        <authorList>
            <person name="Postec A."/>
        </authorList>
    </citation>
    <scope>NUCLEOTIDE SEQUENCE [LARGE SCALE GENOMIC DNA]</scope>
    <source>
        <strain evidence="5">70B-A</strain>
    </source>
</reference>
<name>A0A3P7S7D1_9FIRM</name>
<comment type="similarity">
    <text evidence="1">Belongs to the hemerythrin family.</text>
</comment>
<accession>A0A3P7S7D1</accession>
<keyword evidence="3" id="KW-0408">Iron</keyword>
<evidence type="ECO:0000256" key="1">
    <source>
        <dbReference type="ARBA" id="ARBA00010587"/>
    </source>
</evidence>
<dbReference type="NCBIfam" id="NF033749">
    <property type="entry name" value="bact_hemeryth"/>
    <property type="match status" value="1"/>
</dbReference>
<gene>
    <name evidence="5" type="ORF">PATL70BA_2171</name>
</gene>
<evidence type="ECO:0000259" key="4">
    <source>
        <dbReference type="Pfam" id="PF01814"/>
    </source>
</evidence>
<organism evidence="5 6">
    <name type="scientific">Petrocella atlantisensis</name>
    <dbReference type="NCBI Taxonomy" id="2173034"/>
    <lineage>
        <taxon>Bacteria</taxon>
        <taxon>Bacillati</taxon>
        <taxon>Bacillota</taxon>
        <taxon>Clostridia</taxon>
        <taxon>Lachnospirales</taxon>
        <taxon>Vallitaleaceae</taxon>
        <taxon>Petrocella</taxon>
    </lineage>
</organism>
<dbReference type="InterPro" id="IPR050669">
    <property type="entry name" value="Hemerythrin"/>
</dbReference>
<dbReference type="Proteomes" id="UP000279029">
    <property type="component" value="Chromosome"/>
</dbReference>
<dbReference type="SUPFAM" id="SSF47188">
    <property type="entry name" value="Hemerythrin-like"/>
    <property type="match status" value="1"/>
</dbReference>
<evidence type="ECO:0000256" key="3">
    <source>
        <dbReference type="ARBA" id="ARBA00023004"/>
    </source>
</evidence>
<dbReference type="NCBIfam" id="TIGR02481">
    <property type="entry name" value="hemeryth_dom"/>
    <property type="match status" value="1"/>
</dbReference>
<dbReference type="Gene3D" id="1.20.120.50">
    <property type="entry name" value="Hemerythrin-like"/>
    <property type="match status" value="1"/>
</dbReference>
<dbReference type="Pfam" id="PF01814">
    <property type="entry name" value="Hemerythrin"/>
    <property type="match status" value="1"/>
</dbReference>
<keyword evidence="6" id="KW-1185">Reference proteome</keyword>
<dbReference type="PANTHER" id="PTHR37164">
    <property type="entry name" value="BACTERIOHEMERYTHRIN"/>
    <property type="match status" value="1"/>
</dbReference>
<dbReference type="AlphaFoldDB" id="A0A3P7S7D1"/>
<dbReference type="PANTHER" id="PTHR37164:SF1">
    <property type="entry name" value="BACTERIOHEMERYTHRIN"/>
    <property type="match status" value="1"/>
</dbReference>
<dbReference type="InterPro" id="IPR016131">
    <property type="entry name" value="Haemerythrin_Fe_BS"/>
</dbReference>
<protein>
    <recommendedName>
        <fullName evidence="4">Hemerythrin-like domain-containing protein</fullName>
    </recommendedName>
</protein>
<dbReference type="PROSITE" id="PS00550">
    <property type="entry name" value="HEMERYTHRINS"/>
    <property type="match status" value="1"/>
</dbReference>
<dbReference type="RefSeq" id="WP_125137257.1">
    <property type="nucleotide sequence ID" value="NZ_LR130778.1"/>
</dbReference>
<dbReference type="EMBL" id="LR130778">
    <property type="protein sequence ID" value="VDN48059.1"/>
    <property type="molecule type" value="Genomic_DNA"/>
</dbReference>
<evidence type="ECO:0000313" key="6">
    <source>
        <dbReference type="Proteomes" id="UP000279029"/>
    </source>
</evidence>
<dbReference type="InterPro" id="IPR012827">
    <property type="entry name" value="Hemerythrin_metal-bd"/>
</dbReference>
<dbReference type="OrthoDB" id="9797092at2"/>
<evidence type="ECO:0000313" key="5">
    <source>
        <dbReference type="EMBL" id="VDN48059.1"/>
    </source>
</evidence>
<keyword evidence="2" id="KW-0479">Metal-binding</keyword>
<dbReference type="InterPro" id="IPR012312">
    <property type="entry name" value="Hemerythrin-like"/>
</dbReference>
<dbReference type="KEGG" id="cbar:PATL70BA_2171"/>
<dbReference type="InterPro" id="IPR035938">
    <property type="entry name" value="Hemerythrin-like_sf"/>
</dbReference>
<feature type="domain" description="Hemerythrin-like" evidence="4">
    <location>
        <begin position="15"/>
        <end position="127"/>
    </location>
</feature>